<dbReference type="GO" id="GO:0031991">
    <property type="term" value="P:regulation of actomyosin contractile ring contraction"/>
    <property type="evidence" value="ECO:0007669"/>
    <property type="project" value="TreeGrafter"/>
</dbReference>
<feature type="domain" description="DH" evidence="3">
    <location>
        <begin position="247"/>
        <end position="463"/>
    </location>
</feature>
<evidence type="ECO:0000313" key="4">
    <source>
        <dbReference type="EMBL" id="KAF2754360.1"/>
    </source>
</evidence>
<dbReference type="PROSITE" id="PS50010">
    <property type="entry name" value="DH_2"/>
    <property type="match status" value="1"/>
</dbReference>
<feature type="region of interest" description="Disordered" evidence="2">
    <location>
        <begin position="1182"/>
        <end position="1365"/>
    </location>
</feature>
<dbReference type="PANTHER" id="PTHR22834">
    <property type="entry name" value="NUCLEAR FUSION PROTEIN FUS2"/>
    <property type="match status" value="1"/>
</dbReference>
<evidence type="ECO:0000256" key="1">
    <source>
        <dbReference type="SAM" id="Coils"/>
    </source>
</evidence>
<evidence type="ECO:0000256" key="2">
    <source>
        <dbReference type="SAM" id="MobiDB-lite"/>
    </source>
</evidence>
<dbReference type="RefSeq" id="XP_033596811.1">
    <property type="nucleotide sequence ID" value="XM_033742490.1"/>
</dbReference>
<organism evidence="4 5">
    <name type="scientific">Pseudovirgaria hyperparasitica</name>
    <dbReference type="NCBI Taxonomy" id="470096"/>
    <lineage>
        <taxon>Eukaryota</taxon>
        <taxon>Fungi</taxon>
        <taxon>Dikarya</taxon>
        <taxon>Ascomycota</taxon>
        <taxon>Pezizomycotina</taxon>
        <taxon>Dothideomycetes</taxon>
        <taxon>Dothideomycetes incertae sedis</taxon>
        <taxon>Acrospermales</taxon>
        <taxon>Acrospermaceae</taxon>
        <taxon>Pseudovirgaria</taxon>
    </lineage>
</organism>
<feature type="coiled-coil region" evidence="1">
    <location>
        <begin position="1463"/>
        <end position="1542"/>
    </location>
</feature>
<keyword evidence="1" id="KW-0175">Coiled coil</keyword>
<feature type="compositionally biased region" description="Basic and acidic residues" evidence="2">
    <location>
        <begin position="827"/>
        <end position="845"/>
    </location>
</feature>
<dbReference type="GeneID" id="54483544"/>
<feature type="compositionally biased region" description="Polar residues" evidence="2">
    <location>
        <begin position="1320"/>
        <end position="1336"/>
    </location>
</feature>
<sequence length="1545" mass="170106">MALINPPPPTLSADNLSIFYTTDELLSASPTLVLHGRSATASAIPTNSRIQVHIYSPAGFQSFPRLTVAPSSPLYAAVDCLAREEQGDEICRGLAFSLYKYFSELSDGVKNTWETRANSFGQLPSAPKLFSDAHAAILASRMVKIENPAHVIEDIKQSLAQQTISWIDLDIVVPAGSMRQPPENMRESDLFNASEEDTIDQRYGDIAPCVRLFGQSAFLPTSKLKRAPSRPTNLNRTLAFTKKQKENLRREMIELLDTEESYVSKIYDLLHSVAEDFRQKAKKKSMSSGSPSEQALKGLFPPSLDQILQVNSSFLEVIRNILDATEDEAIHDLENTSDDPDVVSAVDPNGPDVTGAVTLARSLVEWFPRFSDCYTQYIHAHAEFSGFLRIFLSETGSSFSRRVQETGEQRLMSMLIEPVQRLPRYNLYIDNIVKQLPVRHPALKPFLKARDIISEICSRESSGSQQVKIMNNLRRSVASWPVDFQARGRFITAVDVTELAPPYRVKFQGVGADPGIFLLFTDCLVLLRKLSRRNTNARSLIAELEGSSAMEIDSDGRMQPDLVFHEQFSLSELSISEANDGRVLHLQSSRTKPDHEVPRVFSLSMAYEGRAAKFSEEFVKARVEGRFPEAERDSYKWEVRSVPGDLSLFPAISEDLAGHRPSGRRLPAPIRVYIDPSKFSATAKPGDLGIEVVCRLSILGENFYLLDITGTNDYASRDRLSSTEFMPVFTKRLSNFFQLRNQIRNPAMTSLFLMRNQQILSSLNVILPGVDPEPSGDKTFRSASPVKMLSSFFSGTSKDSNSFRKQRPMSTLGDAPRLLAPSSSRPQSRDRPLSRDRPESRDSESTSRPQSAGVGTVSSTPTRTAESMSKLEDTLCAYLLALHSRKGNVVGKNIRNRATADELVVNELYNALLEDPANHQAAAHASVDVVFSAFEKFVKIAWKEKMGPVVAGPILIAFQSKSDSSYPGEFESYFRQIFSDMSPPNQRALQSIVKLLADLLEGTGNDGDRGILTASFAEILVTDGNANDFISLLDRFVEDIYLLFAPEPSTPLHSSISSETRIRLAHTGSLSSNASSLRKKFGLGGLTRENSKSDLESKFGSVFRTLSKTARGESSRNDQTQPAGMSRASLVRSRSTDTDARVSPKRPVSRDRPTVLGAFAFEDDTSHSGRSFLGVSGLDTIGEVPSAHKHPRKKRRSSLSDLKPLQCPAPGTPTWSPQTPRRPTHVRQTSASPSTPTRTPKTSHIPEPVPTPLTRSSSPTKENGPPRTHRGHSPLKTPIPAATSDVTIISRGPSKRRSDSVSGIPMLKTSSTAPPILSERPSSGNTPKVSSTTKVPTATGRKPPLSSSPPKKLRMQSPQKLRERLQKEQNAIATSSPMLQAELCKIGDEIAAQASLRSASPVRASRSNTVHSSSSKSSSLTPSIASMGPLIGRVTTLESRLSTLISETESRTKAIGADLSSSLQVSETKARKLDELYREANAENEALYAKFNDELIKVVRNVRGGDGVEELKRLLKASQEEVAVLKRESSRLKRENVGLRAQLRE</sequence>
<dbReference type="EMBL" id="ML996580">
    <property type="protein sequence ID" value="KAF2754360.1"/>
    <property type="molecule type" value="Genomic_DNA"/>
</dbReference>
<feature type="compositionally biased region" description="Low complexity" evidence="2">
    <location>
        <begin position="1229"/>
        <end position="1243"/>
    </location>
</feature>
<protein>
    <recommendedName>
        <fullName evidence="3">DH domain-containing protein</fullName>
    </recommendedName>
</protein>
<dbReference type="SUPFAM" id="SSF48065">
    <property type="entry name" value="DBL homology domain (DH-domain)"/>
    <property type="match status" value="1"/>
</dbReference>
<dbReference type="InterPro" id="IPR035899">
    <property type="entry name" value="DBL_dom_sf"/>
</dbReference>
<dbReference type="Proteomes" id="UP000799437">
    <property type="component" value="Unassembled WGS sequence"/>
</dbReference>
<evidence type="ECO:0000259" key="3">
    <source>
        <dbReference type="PROSITE" id="PS50010"/>
    </source>
</evidence>
<feature type="compositionally biased region" description="Basic and acidic residues" evidence="2">
    <location>
        <begin position="1134"/>
        <end position="1153"/>
    </location>
</feature>
<dbReference type="InterPro" id="IPR051492">
    <property type="entry name" value="Dynamin-Rho_GEF"/>
</dbReference>
<reference evidence="4" key="1">
    <citation type="journal article" date="2020" name="Stud. Mycol.">
        <title>101 Dothideomycetes genomes: a test case for predicting lifestyles and emergence of pathogens.</title>
        <authorList>
            <person name="Haridas S."/>
            <person name="Albert R."/>
            <person name="Binder M."/>
            <person name="Bloem J."/>
            <person name="Labutti K."/>
            <person name="Salamov A."/>
            <person name="Andreopoulos B."/>
            <person name="Baker S."/>
            <person name="Barry K."/>
            <person name="Bills G."/>
            <person name="Bluhm B."/>
            <person name="Cannon C."/>
            <person name="Castanera R."/>
            <person name="Culley D."/>
            <person name="Daum C."/>
            <person name="Ezra D."/>
            <person name="Gonzalez J."/>
            <person name="Henrissat B."/>
            <person name="Kuo A."/>
            <person name="Liang C."/>
            <person name="Lipzen A."/>
            <person name="Lutzoni F."/>
            <person name="Magnuson J."/>
            <person name="Mondo S."/>
            <person name="Nolan M."/>
            <person name="Ohm R."/>
            <person name="Pangilinan J."/>
            <person name="Park H.-J."/>
            <person name="Ramirez L."/>
            <person name="Alfaro M."/>
            <person name="Sun H."/>
            <person name="Tritt A."/>
            <person name="Yoshinaga Y."/>
            <person name="Zwiers L.-H."/>
            <person name="Turgeon B."/>
            <person name="Goodwin S."/>
            <person name="Spatafora J."/>
            <person name="Crous P."/>
            <person name="Grigoriev I."/>
        </authorList>
    </citation>
    <scope>NUCLEOTIDE SEQUENCE</scope>
    <source>
        <strain evidence="4">CBS 121739</strain>
    </source>
</reference>
<dbReference type="InterPro" id="IPR000219">
    <property type="entry name" value="DH_dom"/>
</dbReference>
<dbReference type="Pfam" id="PF00621">
    <property type="entry name" value="RhoGEF"/>
    <property type="match status" value="1"/>
</dbReference>
<feature type="compositionally biased region" description="Basic residues" evidence="2">
    <location>
        <begin position="1187"/>
        <end position="1197"/>
    </location>
</feature>
<dbReference type="GO" id="GO:0005085">
    <property type="term" value="F:guanyl-nucleotide exchange factor activity"/>
    <property type="evidence" value="ECO:0007669"/>
    <property type="project" value="InterPro"/>
</dbReference>
<dbReference type="InterPro" id="IPR057454">
    <property type="entry name" value="Bud3_C"/>
</dbReference>
<evidence type="ECO:0000313" key="5">
    <source>
        <dbReference type="Proteomes" id="UP000799437"/>
    </source>
</evidence>
<accession>A0A6A6VXJ8</accession>
<proteinExistence type="predicted"/>
<feature type="compositionally biased region" description="Low complexity" evidence="2">
    <location>
        <begin position="1405"/>
        <end position="1424"/>
    </location>
</feature>
<feature type="region of interest" description="Disordered" evidence="2">
    <location>
        <begin position="1397"/>
        <end position="1424"/>
    </location>
</feature>
<dbReference type="GO" id="GO:0032955">
    <property type="term" value="P:regulation of division septum assembly"/>
    <property type="evidence" value="ECO:0007669"/>
    <property type="project" value="TreeGrafter"/>
</dbReference>
<name>A0A6A6VXJ8_9PEZI</name>
<feature type="region of interest" description="Disordered" evidence="2">
    <location>
        <begin position="794"/>
        <end position="866"/>
    </location>
</feature>
<dbReference type="OrthoDB" id="4066896at2759"/>
<feature type="compositionally biased region" description="Polar residues" evidence="2">
    <location>
        <begin position="856"/>
        <end position="866"/>
    </location>
</feature>
<dbReference type="Pfam" id="PF25351">
    <property type="entry name" value="PH_BUD3_C"/>
    <property type="match status" value="1"/>
</dbReference>
<dbReference type="SMART" id="SM00325">
    <property type="entry name" value="RhoGEF"/>
    <property type="match status" value="1"/>
</dbReference>
<keyword evidence="5" id="KW-1185">Reference proteome</keyword>
<dbReference type="Gene3D" id="1.20.900.10">
    <property type="entry name" value="Dbl homology (DH) domain"/>
    <property type="match status" value="1"/>
</dbReference>
<gene>
    <name evidence="4" type="ORF">EJ05DRAFT_456469</name>
</gene>
<feature type="region of interest" description="Disordered" evidence="2">
    <location>
        <begin position="1106"/>
        <end position="1154"/>
    </location>
</feature>
<dbReference type="GO" id="GO:0005737">
    <property type="term" value="C:cytoplasm"/>
    <property type="evidence" value="ECO:0007669"/>
    <property type="project" value="TreeGrafter"/>
</dbReference>
<dbReference type="PANTHER" id="PTHR22834:SF21">
    <property type="entry name" value="GUANYL NUCLEOTIDE EXCHANGE FACTOR, PUTATIVE (AFU_ORTHOLOGUE AFUA_5G11890)-RELATED"/>
    <property type="match status" value="1"/>
</dbReference>